<dbReference type="InterPro" id="IPR006148">
    <property type="entry name" value="Glc/Gal-6P_isomerase"/>
</dbReference>
<dbReference type="NCBIfam" id="TIGR00502">
    <property type="entry name" value="nagB"/>
    <property type="match status" value="1"/>
</dbReference>
<dbReference type="CDD" id="cd01399">
    <property type="entry name" value="GlcN6P_deaminase"/>
    <property type="match status" value="1"/>
</dbReference>
<comment type="caution">
    <text evidence="4">Lacks conserved residue(s) required for the propagation of feature annotation.</text>
</comment>
<evidence type="ECO:0000259" key="5">
    <source>
        <dbReference type="Pfam" id="PF01182"/>
    </source>
</evidence>
<gene>
    <name evidence="6" type="primary">nagB_1</name>
    <name evidence="4" type="synonym">nagB</name>
    <name evidence="6" type="ORF">J27TS8_32510</name>
</gene>
<dbReference type="PROSITE" id="PS01161">
    <property type="entry name" value="GLC_GALNAC_ISOMERASE"/>
    <property type="match status" value="1"/>
</dbReference>
<dbReference type="GO" id="GO:0019262">
    <property type="term" value="P:N-acetylneuraminate catabolic process"/>
    <property type="evidence" value="ECO:0007669"/>
    <property type="project" value="UniProtKB-UniRule"/>
</dbReference>
<dbReference type="Proteomes" id="UP000682111">
    <property type="component" value="Unassembled WGS sequence"/>
</dbReference>
<comment type="pathway">
    <text evidence="4">Amino-sugar metabolism; N-acetylneuraminate degradation; D-fructose 6-phosphate from N-acetylneuraminate: step 5/5.</text>
</comment>
<dbReference type="GO" id="GO:0006046">
    <property type="term" value="P:N-acetylglucosamine catabolic process"/>
    <property type="evidence" value="ECO:0007669"/>
    <property type="project" value="UniProtKB-UniRule"/>
</dbReference>
<organism evidence="6 7">
    <name type="scientific">Robertmurraya siralis</name>
    <dbReference type="NCBI Taxonomy" id="77777"/>
    <lineage>
        <taxon>Bacteria</taxon>
        <taxon>Bacillati</taxon>
        <taxon>Bacillota</taxon>
        <taxon>Bacilli</taxon>
        <taxon>Bacillales</taxon>
        <taxon>Bacillaceae</taxon>
        <taxon>Robertmurraya</taxon>
    </lineage>
</organism>
<dbReference type="GO" id="GO:0005737">
    <property type="term" value="C:cytoplasm"/>
    <property type="evidence" value="ECO:0007669"/>
    <property type="project" value="TreeGrafter"/>
</dbReference>
<dbReference type="EC" id="3.5.99.6" evidence="4"/>
<keyword evidence="7" id="KW-1185">Reference proteome</keyword>
<dbReference type="GO" id="GO:0005975">
    <property type="term" value="P:carbohydrate metabolic process"/>
    <property type="evidence" value="ECO:0007669"/>
    <property type="project" value="InterPro"/>
</dbReference>
<feature type="active site" description="Proton acceptor; for enolization step" evidence="4">
    <location>
        <position position="68"/>
    </location>
</feature>
<comment type="function">
    <text evidence="4">Catalyzes the reversible isomerization-deamination of glucosamine 6-phosphate (GlcN6P) to form fructose 6-phosphate (Fru6P) and ammonium ion.</text>
</comment>
<feature type="active site" description="For ring-opening step" evidence="4">
    <location>
        <position position="137"/>
    </location>
</feature>
<comment type="catalytic activity">
    <reaction evidence="1 4">
        <text>alpha-D-glucosamine 6-phosphate + H2O = beta-D-fructose 6-phosphate + NH4(+)</text>
        <dbReference type="Rhea" id="RHEA:12172"/>
        <dbReference type="ChEBI" id="CHEBI:15377"/>
        <dbReference type="ChEBI" id="CHEBI:28938"/>
        <dbReference type="ChEBI" id="CHEBI:57634"/>
        <dbReference type="ChEBI" id="CHEBI:75989"/>
        <dbReference type="EC" id="3.5.99.6"/>
    </reaction>
</comment>
<dbReference type="HAMAP" id="MF_01241">
    <property type="entry name" value="GlcN6P_deamin"/>
    <property type="match status" value="1"/>
</dbReference>
<dbReference type="AlphaFoldDB" id="A0A920BUT9"/>
<evidence type="ECO:0000313" key="7">
    <source>
        <dbReference type="Proteomes" id="UP000682111"/>
    </source>
</evidence>
<comment type="caution">
    <text evidence="6">The sequence shown here is derived from an EMBL/GenBank/DDBJ whole genome shotgun (WGS) entry which is preliminary data.</text>
</comment>
<dbReference type="InterPro" id="IPR037171">
    <property type="entry name" value="NagB/RpiA_transferase-like"/>
</dbReference>
<dbReference type="InterPro" id="IPR018321">
    <property type="entry name" value="Glucosamine6P_isomerase_CS"/>
</dbReference>
<feature type="active site" description="For ring-opening step" evidence="4">
    <location>
        <position position="144"/>
    </location>
</feature>
<evidence type="ECO:0000256" key="4">
    <source>
        <dbReference type="HAMAP-Rule" id="MF_01241"/>
    </source>
</evidence>
<keyword evidence="3 4" id="KW-0119">Carbohydrate metabolism</keyword>
<name>A0A920BUT9_9BACI</name>
<dbReference type="FunFam" id="3.40.50.1360:FF:000003">
    <property type="entry name" value="Glucosamine-6-phosphate deaminase"/>
    <property type="match status" value="1"/>
</dbReference>
<reference evidence="6" key="1">
    <citation type="submission" date="2021-03" db="EMBL/GenBank/DDBJ databases">
        <title>Antimicrobial resistance genes in bacteria isolated from Japanese honey, and their potential for conferring macrolide and lincosamide resistance in the American foulbrood pathogen Paenibacillus larvae.</title>
        <authorList>
            <person name="Okamoto M."/>
            <person name="Kumagai M."/>
            <person name="Kanamori H."/>
            <person name="Takamatsu D."/>
        </authorList>
    </citation>
    <scope>NUCLEOTIDE SEQUENCE</scope>
    <source>
        <strain evidence="6">J27TS8</strain>
    </source>
</reference>
<evidence type="ECO:0000256" key="3">
    <source>
        <dbReference type="ARBA" id="ARBA00023277"/>
    </source>
</evidence>
<sequence>MMEFIKVNDYQAMSERACSIMIETINRIKNPVLGLATGSTPEGLYQKIIEKFNEGKVSFQDVTTFNLDEYVGLDREDVNSYYRYMKEKLFNHVDIKLERVHLPNGAAADLEAECQRYEKQIRQAGKIDLQILGMGINGHIGFNEPGTPFSSRTHVVELEASTREANSRFFPTLDDVPTQALTMGIATIMESKEILLLVSGEQKAEAIARLTDGDISEDFPASILRNHPNVTVIVDEGAMVLAK</sequence>
<feature type="domain" description="Glucosamine/galactosamine-6-phosphate isomerase" evidence="5">
    <location>
        <begin position="11"/>
        <end position="227"/>
    </location>
</feature>
<dbReference type="PANTHER" id="PTHR11280">
    <property type="entry name" value="GLUCOSAMINE-6-PHOSPHATE ISOMERASE"/>
    <property type="match status" value="1"/>
</dbReference>
<evidence type="ECO:0000256" key="2">
    <source>
        <dbReference type="ARBA" id="ARBA00022801"/>
    </source>
</evidence>
<evidence type="ECO:0000313" key="6">
    <source>
        <dbReference type="EMBL" id="GIN63258.1"/>
    </source>
</evidence>
<keyword evidence="2 4" id="KW-0378">Hydrolase</keyword>
<proteinExistence type="inferred from homology"/>
<protein>
    <recommendedName>
        <fullName evidence="4">Glucosamine-6-phosphate deaminase</fullName>
        <ecNumber evidence="4">3.5.99.6</ecNumber>
    </recommendedName>
    <alternativeName>
        <fullName evidence="4">GlcN6P deaminase</fullName>
        <shortName evidence="4">GNPDA</shortName>
    </alternativeName>
    <alternativeName>
        <fullName evidence="4">Glucosamine-6-phosphate isomerase</fullName>
    </alternativeName>
</protein>
<comment type="similarity">
    <text evidence="4">Belongs to the glucosamine/galactosamine-6-phosphate isomerase family. NagB subfamily.</text>
</comment>
<dbReference type="Gene3D" id="3.40.50.1360">
    <property type="match status" value="1"/>
</dbReference>
<dbReference type="GO" id="GO:0004342">
    <property type="term" value="F:glucosamine-6-phosphate deaminase activity"/>
    <property type="evidence" value="ECO:0007669"/>
    <property type="project" value="UniProtKB-UniRule"/>
</dbReference>
<feature type="active site" description="Proton acceptor; for ring-opening step" evidence="4">
    <location>
        <position position="139"/>
    </location>
</feature>
<dbReference type="GO" id="GO:0042802">
    <property type="term" value="F:identical protein binding"/>
    <property type="evidence" value="ECO:0007669"/>
    <property type="project" value="TreeGrafter"/>
</dbReference>
<evidence type="ECO:0000256" key="1">
    <source>
        <dbReference type="ARBA" id="ARBA00000644"/>
    </source>
</evidence>
<dbReference type="Pfam" id="PF01182">
    <property type="entry name" value="Glucosamine_iso"/>
    <property type="match status" value="1"/>
</dbReference>
<dbReference type="SUPFAM" id="SSF100950">
    <property type="entry name" value="NagB/RpiA/CoA transferase-like"/>
    <property type="match status" value="1"/>
</dbReference>
<dbReference type="PANTHER" id="PTHR11280:SF5">
    <property type="entry name" value="GLUCOSAMINE-6-PHOSPHATE ISOMERASE"/>
    <property type="match status" value="1"/>
</dbReference>
<accession>A0A920BUT9</accession>
<dbReference type="InterPro" id="IPR004547">
    <property type="entry name" value="Glucosamine6P_isomerase"/>
</dbReference>
<dbReference type="GO" id="GO:0006043">
    <property type="term" value="P:glucosamine catabolic process"/>
    <property type="evidence" value="ECO:0007669"/>
    <property type="project" value="TreeGrafter"/>
</dbReference>
<dbReference type="EMBL" id="BORC01000005">
    <property type="protein sequence ID" value="GIN63258.1"/>
    <property type="molecule type" value="Genomic_DNA"/>
</dbReference>